<dbReference type="InterPro" id="IPR027417">
    <property type="entry name" value="P-loop_NTPase"/>
</dbReference>
<comment type="caution">
    <text evidence="2">The sequence shown here is derived from an EMBL/GenBank/DDBJ whole genome shotgun (WGS) entry which is preliminary data.</text>
</comment>
<dbReference type="Proteomes" id="UP000717364">
    <property type="component" value="Unassembled WGS sequence"/>
</dbReference>
<dbReference type="Pfam" id="PF14516">
    <property type="entry name" value="AAA_35"/>
    <property type="match status" value="1"/>
</dbReference>
<reference evidence="2" key="1">
    <citation type="submission" date="2020-11" db="EMBL/GenBank/DDBJ databases">
        <authorList>
            <person name="Konstantinou D."/>
            <person name="Gkelis S."/>
            <person name="Popin R."/>
            <person name="Fewer D."/>
            <person name="Sivonen K."/>
        </authorList>
    </citation>
    <scope>NUCLEOTIDE SEQUENCE</scope>
    <source>
        <strain evidence="2">TAU-MAC 1115</strain>
    </source>
</reference>
<dbReference type="InterPro" id="IPR058651">
    <property type="entry name" value="HTH_VMAP-M9"/>
</dbReference>
<accession>A0A947DAT3</accession>
<sequence>MFEETDAQSIDLGQALKLTDDVIKHHTGQHLSSVQVLVFQEAWTGSRKTYKQLAQETQYSLSYLQQGVGPKLWRILSQITGEKVTKGTVKTILCRYFADQAQQLAARSLASPTSNQPRGLVHVAANEPGFTNIDVASGESPATDNNLAFPEGSVPLGSPLYIERGQNDRRCQQEITIPSALIRIKAPRQMGKSSLLTRILSHAQTSNYKTVVLNFQQAEAAVLSDINRLLRWICANLATQLGLSPQLDHYWDEDLGSKMSCNLFLQSHIINQCETPLVIAFEEVNELLEYPQVAQEFLTLLRFWHERSKLDQQWRLLRLIMVHSTEIYVSLDVNQSPLNVGLSIDLQPFNPEQVSLLAQHHGLTLSSTEIDELRQLVGGHPYLTRLTLYHLVKQNVSFSEILATAATDTGIYHQHLHRHLGYLQQSPNLVNTFSQILVASTPISVNQIDGFKLQSLGLVHLHRNEAIVTCELYQNYFGERLQDFTP</sequence>
<keyword evidence="3" id="KW-1185">Reference proteome</keyword>
<protein>
    <submittedName>
        <fullName evidence="2">AAA-like domain-containing protein</fullName>
    </submittedName>
</protein>
<reference evidence="2" key="2">
    <citation type="journal article" date="2021" name="Mar. Drugs">
        <title>Genome Reduction and Secondary Metabolism of the Marine Sponge-Associated Cyanobacterium Leptothoe.</title>
        <authorList>
            <person name="Konstantinou D."/>
            <person name="Popin R.V."/>
            <person name="Fewer D.P."/>
            <person name="Sivonen K."/>
            <person name="Gkelis S."/>
        </authorList>
    </citation>
    <scope>NUCLEOTIDE SEQUENCE</scope>
    <source>
        <strain evidence="2">TAU-MAC 1115</strain>
    </source>
</reference>
<evidence type="ECO:0000259" key="1">
    <source>
        <dbReference type="Pfam" id="PF26355"/>
    </source>
</evidence>
<name>A0A947DAT3_9CYAN</name>
<dbReference type="SUPFAM" id="SSF52540">
    <property type="entry name" value="P-loop containing nucleoside triphosphate hydrolases"/>
    <property type="match status" value="1"/>
</dbReference>
<gene>
    <name evidence="2" type="ORF">IXB50_01050</name>
</gene>
<evidence type="ECO:0000313" key="2">
    <source>
        <dbReference type="EMBL" id="MBT9314010.1"/>
    </source>
</evidence>
<dbReference type="AlphaFoldDB" id="A0A947DAT3"/>
<proteinExistence type="predicted"/>
<dbReference type="RefSeq" id="WP_215607085.1">
    <property type="nucleotide sequence ID" value="NZ_JADOES010000002.1"/>
</dbReference>
<dbReference type="EMBL" id="JADOES010000002">
    <property type="protein sequence ID" value="MBT9314010.1"/>
    <property type="molecule type" value="Genomic_DNA"/>
</dbReference>
<organism evidence="2 3">
    <name type="scientific">Leptothoe spongobia TAU-MAC 1115</name>
    <dbReference type="NCBI Taxonomy" id="1967444"/>
    <lineage>
        <taxon>Bacteria</taxon>
        <taxon>Bacillati</taxon>
        <taxon>Cyanobacteriota</taxon>
        <taxon>Cyanophyceae</taxon>
        <taxon>Nodosilineales</taxon>
        <taxon>Cymatolegaceae</taxon>
        <taxon>Leptothoe</taxon>
        <taxon>Leptothoe spongobia</taxon>
    </lineage>
</organism>
<feature type="domain" description="vWA-MoxR associated protein N-terminal HTH" evidence="1">
    <location>
        <begin position="11"/>
        <end position="95"/>
    </location>
</feature>
<dbReference type="Gene3D" id="3.40.50.300">
    <property type="entry name" value="P-loop containing nucleotide triphosphate hydrolases"/>
    <property type="match status" value="1"/>
</dbReference>
<evidence type="ECO:0000313" key="3">
    <source>
        <dbReference type="Proteomes" id="UP000717364"/>
    </source>
</evidence>
<dbReference type="Pfam" id="PF26355">
    <property type="entry name" value="HTH_VMAP-M9"/>
    <property type="match status" value="1"/>
</dbReference>